<sequence>MPLLETSSDGKSWPSSLTTLGPEQVAQGLDNVVPHPQLAYCITPTIQPVMSLGTAASQTMSATIVSPGSGGGHEIRPIANPLSYTSSVVSDPPLPTGIPRADPAFTNIQQPSILNHPAIMQIPGARSPARPMVLQGVPIYSNIGHMVEGSGLQTQLVGGFGAYAGPVTFGTAQPSNGFPVTISGNEIQHMQNSQSAASPHCFTAVGSGVSNYPGPIQPNSATISNLNADYPEAFTLQPSLKNITPRQESIGFNSGQSVAEAEDTDTQLTQDHVSLKTTNPIPDHGYARAHAWKDATEDGLSDLNKMAQAWLRSNITSFDDVLQHIPLEELGKQALIIREPGLLPQGKTCSWNLVKIENIPYNLDDDMLFEFLGKTPGLVPEEHGGIHIIMDRTTGKTMDCFLEFPSVGAAGRFIQRCCNNNRRCILGGRHISLELVRRGELMRWLFPKVRGATWGDDGDLVVSEWTALNAPVEIISKEELVMILGHARTPHRSPFSRKCLQRPYESLMSVVTKFPWKETDDYTLKQRDLIFQAAFEAGELLKRQILRGKAGPNVDLRLLRRLCRTISFCPGFTYRQKLTFLDAMGITTTECFTILGDLGISHPLATQFQALTVRPGADYVAVEAIANLVADGGSRGNGIRNESDLDTPGASNEGGNCELTMRAAAAIELEAVIAAIKATFASGGDTMNRPGRVRGYR</sequence>
<proteinExistence type="predicted"/>
<name>A0A437A6D3_ARTFL</name>
<dbReference type="EMBL" id="SAEB01000006">
    <property type="protein sequence ID" value="RVD86695.1"/>
    <property type="molecule type" value="Genomic_DNA"/>
</dbReference>
<keyword evidence="2" id="KW-1185">Reference proteome</keyword>
<evidence type="ECO:0000313" key="2">
    <source>
        <dbReference type="Proteomes" id="UP000283090"/>
    </source>
</evidence>
<evidence type="ECO:0008006" key="3">
    <source>
        <dbReference type="Google" id="ProtNLM"/>
    </source>
</evidence>
<protein>
    <recommendedName>
        <fullName evidence="3">RRM domain-containing protein</fullName>
    </recommendedName>
</protein>
<accession>A0A437A6D3</accession>
<dbReference type="OrthoDB" id="336240at2759"/>
<dbReference type="GO" id="GO:0003676">
    <property type="term" value="F:nucleic acid binding"/>
    <property type="evidence" value="ECO:0007669"/>
    <property type="project" value="InterPro"/>
</dbReference>
<dbReference type="Proteomes" id="UP000283090">
    <property type="component" value="Unassembled WGS sequence"/>
</dbReference>
<dbReference type="GeneID" id="93587269"/>
<dbReference type="SUPFAM" id="SSF54928">
    <property type="entry name" value="RNA-binding domain, RBD"/>
    <property type="match status" value="1"/>
</dbReference>
<dbReference type="STRING" id="97331.A0A437A6D3"/>
<evidence type="ECO:0000313" key="1">
    <source>
        <dbReference type="EMBL" id="RVD86695.1"/>
    </source>
</evidence>
<dbReference type="InterPro" id="IPR035979">
    <property type="entry name" value="RBD_domain_sf"/>
</dbReference>
<dbReference type="VEuPathDB" id="FungiDB:DFL_004958"/>
<reference evidence="1 2" key="1">
    <citation type="submission" date="2019-01" db="EMBL/GenBank/DDBJ databases">
        <title>Intercellular communication is required for trap formation in the nematode-trapping fungus Duddingtonia flagrans.</title>
        <authorList>
            <person name="Youssar L."/>
            <person name="Wernet V."/>
            <person name="Hensel N."/>
            <person name="Hildebrandt H.-G."/>
            <person name="Fischer R."/>
        </authorList>
    </citation>
    <scope>NUCLEOTIDE SEQUENCE [LARGE SCALE GENOMIC DNA]</scope>
    <source>
        <strain evidence="1 2">CBS H-5679</strain>
    </source>
</reference>
<gene>
    <name evidence="1" type="ORF">DFL_004958</name>
</gene>
<organism evidence="1 2">
    <name type="scientific">Arthrobotrys flagrans</name>
    <name type="common">Nematode-trapping fungus</name>
    <name type="synonym">Trichothecium flagrans</name>
    <dbReference type="NCBI Taxonomy" id="97331"/>
    <lineage>
        <taxon>Eukaryota</taxon>
        <taxon>Fungi</taxon>
        <taxon>Dikarya</taxon>
        <taxon>Ascomycota</taxon>
        <taxon>Pezizomycotina</taxon>
        <taxon>Orbiliomycetes</taxon>
        <taxon>Orbiliales</taxon>
        <taxon>Orbiliaceae</taxon>
        <taxon>Arthrobotrys</taxon>
    </lineage>
</organism>
<comment type="caution">
    <text evidence="1">The sequence shown here is derived from an EMBL/GenBank/DDBJ whole genome shotgun (WGS) entry which is preliminary data.</text>
</comment>
<dbReference type="AlphaFoldDB" id="A0A437A6D3"/>
<dbReference type="Gene3D" id="3.30.70.330">
    <property type="match status" value="1"/>
</dbReference>
<dbReference type="RefSeq" id="XP_067492239.1">
    <property type="nucleotide sequence ID" value="XM_067634140.1"/>
</dbReference>
<dbReference type="InterPro" id="IPR012677">
    <property type="entry name" value="Nucleotide-bd_a/b_plait_sf"/>
</dbReference>